<dbReference type="EMBL" id="MNAD01000556">
    <property type="protein sequence ID" value="OJT11928.1"/>
    <property type="molecule type" value="Genomic_DNA"/>
</dbReference>
<protein>
    <recommendedName>
        <fullName evidence="5">MYND-type domain-containing protein</fullName>
    </recommendedName>
</protein>
<dbReference type="PANTHER" id="PTHR46093:SF18">
    <property type="entry name" value="FIBRONECTIN TYPE-III DOMAIN-CONTAINING PROTEIN"/>
    <property type="match status" value="1"/>
</dbReference>
<dbReference type="InterPro" id="IPR015915">
    <property type="entry name" value="Kelch-typ_b-propeller"/>
</dbReference>
<dbReference type="SUPFAM" id="SSF50965">
    <property type="entry name" value="Galactose oxidase, central domain"/>
    <property type="match status" value="1"/>
</dbReference>
<evidence type="ECO:0008006" key="5">
    <source>
        <dbReference type="Google" id="ProtNLM"/>
    </source>
</evidence>
<evidence type="ECO:0000256" key="2">
    <source>
        <dbReference type="ARBA" id="ARBA00022737"/>
    </source>
</evidence>
<evidence type="ECO:0000313" key="4">
    <source>
        <dbReference type="Proteomes" id="UP000184267"/>
    </source>
</evidence>
<keyword evidence="1" id="KW-0880">Kelch repeat</keyword>
<dbReference type="PANTHER" id="PTHR46093">
    <property type="entry name" value="ACYL-COA-BINDING DOMAIN-CONTAINING PROTEIN 5"/>
    <property type="match status" value="1"/>
</dbReference>
<reference evidence="3 4" key="1">
    <citation type="submission" date="2016-10" db="EMBL/GenBank/DDBJ databases">
        <title>Genome sequence of the basidiomycete white-rot fungus Trametes pubescens.</title>
        <authorList>
            <person name="Makela M.R."/>
            <person name="Granchi Z."/>
            <person name="Peng M."/>
            <person name="De Vries R.P."/>
            <person name="Grigoriev I."/>
            <person name="Riley R."/>
            <person name="Hilden K."/>
        </authorList>
    </citation>
    <scope>NUCLEOTIDE SEQUENCE [LARGE SCALE GENOMIC DNA]</scope>
    <source>
        <strain evidence="3 4">FBCC735</strain>
    </source>
</reference>
<organism evidence="3 4">
    <name type="scientific">Trametes pubescens</name>
    <name type="common">White-rot fungus</name>
    <dbReference type="NCBI Taxonomy" id="154538"/>
    <lineage>
        <taxon>Eukaryota</taxon>
        <taxon>Fungi</taxon>
        <taxon>Dikarya</taxon>
        <taxon>Basidiomycota</taxon>
        <taxon>Agaricomycotina</taxon>
        <taxon>Agaricomycetes</taxon>
        <taxon>Polyporales</taxon>
        <taxon>Polyporaceae</taxon>
        <taxon>Trametes</taxon>
    </lineage>
</organism>
<dbReference type="OrthoDB" id="432528at2759"/>
<evidence type="ECO:0000313" key="3">
    <source>
        <dbReference type="EMBL" id="OJT11928.1"/>
    </source>
</evidence>
<keyword evidence="4" id="KW-1185">Reference proteome</keyword>
<keyword evidence="2" id="KW-0677">Repeat</keyword>
<dbReference type="InterPro" id="IPR011043">
    <property type="entry name" value="Gal_Oxase/kelch_b-propeller"/>
</dbReference>
<dbReference type="OMA" id="ERWGRIQ"/>
<comment type="caution">
    <text evidence="3">The sequence shown here is derived from an EMBL/GenBank/DDBJ whole genome shotgun (WGS) entry which is preliminary data.</text>
</comment>
<name>A0A1M2VWH5_TRAPU</name>
<dbReference type="AlphaFoldDB" id="A0A1M2VWH5"/>
<sequence>MAKKTDADVLKSPELAEGFTAYLVRLDLEDRRYRDAECKLAIVQAEGFARENKFKQAGSKFAEAMSHLVGSQIMVPLDPANGGGVKCPVYMNFTMDECLTAMTCCNGAAVNLFESDELVKALDWSLEVDVLHKNIRFMNKALFDWDIYTPSPPSLEFQRQRLLGLVTASDVLLKLGNTGAAAYCRNVGNDLVRSLPSRVDEYSLRREILPVASTKAVMEYRHPDPSIYRSLEIINPDLQVRGSWQRLKWADSSKVTSRMAHACFIYKSHLYVCGGQRSGTLEVYSDIWCLDLVGMRGWRQLPSYKQPFLNCQMAVHDGKAYLFRGHAMVDYLDLERERWGRIQTNFVSAKGKKLAWPYTESLTDYVAHVFEGKIYVFGGKYQRPLGCNYFAVLDIATKSWTYLSGIHDSVKLTPDYEQPGVRKDLASWVDEERKKIYIMYGMADRQEAAIFESDFASSDGFVYDDCWSWDITEGKWQRERVLGNFPCPRAEVACSYNPTTKQTVMFGGYSPALPFFVESSTTSFGFNYFSDTFVLDHSTPDGAPRWKQVITGNFPTYRAQSQLMTDPATGRMYLFGGYTNTDWVPTGKHDLTRSYGDVWQLRVDVPGGLFEDVDWADERRAAQLGPWMACYVCGSVGVWKKCGGTCDGRVYFCTPNCQKEGWPEHKQKHGCRR</sequence>
<proteinExistence type="predicted"/>
<gene>
    <name evidence="3" type="ORF">TRAPUB_11528</name>
</gene>
<dbReference type="Proteomes" id="UP000184267">
    <property type="component" value="Unassembled WGS sequence"/>
</dbReference>
<evidence type="ECO:0000256" key="1">
    <source>
        <dbReference type="ARBA" id="ARBA00022441"/>
    </source>
</evidence>
<dbReference type="Gene3D" id="2.120.10.80">
    <property type="entry name" value="Kelch-type beta propeller"/>
    <property type="match status" value="2"/>
</dbReference>
<accession>A0A1M2VWH5</accession>